<protein>
    <recommendedName>
        <fullName evidence="5">Asn/Gln amidotransferase domain-containing protein</fullName>
    </recommendedName>
</protein>
<evidence type="ECO:0000256" key="2">
    <source>
        <dbReference type="ARBA" id="ARBA00022741"/>
    </source>
</evidence>
<comment type="caution">
    <text evidence="6">The sequence shown here is derived from an EMBL/GenBank/DDBJ whole genome shotgun (WGS) entry which is preliminary data.</text>
</comment>
<reference evidence="6" key="1">
    <citation type="journal article" date="2014" name="Front. Microbiol.">
        <title>High frequency of phylogenetically diverse reductive dehalogenase-homologous genes in deep subseafloor sedimentary metagenomes.</title>
        <authorList>
            <person name="Kawai M."/>
            <person name="Futagami T."/>
            <person name="Toyoda A."/>
            <person name="Takaki Y."/>
            <person name="Nishi S."/>
            <person name="Hori S."/>
            <person name="Arai W."/>
            <person name="Tsubouchi T."/>
            <person name="Morono Y."/>
            <person name="Uchiyama I."/>
            <person name="Ito T."/>
            <person name="Fujiyama A."/>
            <person name="Inagaki F."/>
            <person name="Takami H."/>
        </authorList>
    </citation>
    <scope>NUCLEOTIDE SEQUENCE</scope>
    <source>
        <strain evidence="6">Expedition CK06-06</strain>
    </source>
</reference>
<sequence length="127" mass="13820">ETMKMLEREGVETGNIGDETLRGVFSLIGSGRTAKESIPQILAWLGSNLESTPEEALMKLGLAMLTHNELRSLVEAKVAEKRELVERMGTRAVGPLMGVIMAEVRGRAEAKEVQALLKETLAAQSED</sequence>
<dbReference type="AlphaFoldDB" id="X0TY65"/>
<name>X0TY65_9ZZZZ</name>
<evidence type="ECO:0000259" key="5">
    <source>
        <dbReference type="SMART" id="SM00845"/>
    </source>
</evidence>
<dbReference type="InterPro" id="IPR018027">
    <property type="entry name" value="Asn/Gln_amidotransferase"/>
</dbReference>
<feature type="non-terminal residue" evidence="6">
    <location>
        <position position="1"/>
    </location>
</feature>
<dbReference type="GO" id="GO:0005524">
    <property type="term" value="F:ATP binding"/>
    <property type="evidence" value="ECO:0007669"/>
    <property type="project" value="UniProtKB-KW"/>
</dbReference>
<proteinExistence type="predicted"/>
<accession>X0TY65</accession>
<dbReference type="SMART" id="SM00845">
    <property type="entry name" value="GatB_Yqey"/>
    <property type="match status" value="1"/>
</dbReference>
<evidence type="ECO:0000256" key="1">
    <source>
        <dbReference type="ARBA" id="ARBA00022598"/>
    </source>
</evidence>
<dbReference type="Pfam" id="PF02637">
    <property type="entry name" value="GatB_Yqey"/>
    <property type="match status" value="1"/>
</dbReference>
<dbReference type="GO" id="GO:0016884">
    <property type="term" value="F:carbon-nitrogen ligase activity, with glutamine as amido-N-donor"/>
    <property type="evidence" value="ECO:0007669"/>
    <property type="project" value="InterPro"/>
</dbReference>
<dbReference type="EMBL" id="BARS01012267">
    <property type="protein sequence ID" value="GAF98498.1"/>
    <property type="molecule type" value="Genomic_DNA"/>
</dbReference>
<evidence type="ECO:0000313" key="6">
    <source>
        <dbReference type="EMBL" id="GAF98498.1"/>
    </source>
</evidence>
<dbReference type="InterPro" id="IPR023168">
    <property type="entry name" value="GatB_Yqey_C_2"/>
</dbReference>
<dbReference type="Gene3D" id="1.10.10.410">
    <property type="match status" value="1"/>
</dbReference>
<dbReference type="GO" id="GO:0006412">
    <property type="term" value="P:translation"/>
    <property type="evidence" value="ECO:0007669"/>
    <property type="project" value="UniProtKB-KW"/>
</dbReference>
<keyword evidence="2" id="KW-0547">Nucleotide-binding</keyword>
<feature type="domain" description="Asn/Gln amidotransferase" evidence="5">
    <location>
        <begin position="1"/>
        <end position="121"/>
    </location>
</feature>
<organism evidence="6">
    <name type="scientific">marine sediment metagenome</name>
    <dbReference type="NCBI Taxonomy" id="412755"/>
    <lineage>
        <taxon>unclassified sequences</taxon>
        <taxon>metagenomes</taxon>
        <taxon>ecological metagenomes</taxon>
    </lineage>
</organism>
<keyword evidence="3" id="KW-0067">ATP-binding</keyword>
<gene>
    <name evidence="6" type="ORF">S01H1_21933</name>
</gene>
<dbReference type="InterPro" id="IPR003789">
    <property type="entry name" value="Asn/Gln_tRNA_amidoTrase-B-like"/>
</dbReference>
<keyword evidence="4" id="KW-0648">Protein biosynthesis</keyword>
<keyword evidence="1" id="KW-0436">Ligase</keyword>
<dbReference type="SUPFAM" id="SSF89095">
    <property type="entry name" value="GatB/YqeY motif"/>
    <property type="match status" value="1"/>
</dbReference>
<evidence type="ECO:0000256" key="3">
    <source>
        <dbReference type="ARBA" id="ARBA00022840"/>
    </source>
</evidence>
<evidence type="ECO:0000256" key="4">
    <source>
        <dbReference type="ARBA" id="ARBA00022917"/>
    </source>
</evidence>